<dbReference type="EMBL" id="LAZR01030138">
    <property type="protein sequence ID" value="KKL57523.1"/>
    <property type="molecule type" value="Genomic_DNA"/>
</dbReference>
<accession>A0A0F9D6Z6</accession>
<evidence type="ECO:0000313" key="1">
    <source>
        <dbReference type="EMBL" id="KKL57523.1"/>
    </source>
</evidence>
<protein>
    <submittedName>
        <fullName evidence="1">Uncharacterized protein</fullName>
    </submittedName>
</protein>
<name>A0A0F9D6Z6_9ZZZZ</name>
<reference evidence="1" key="1">
    <citation type="journal article" date="2015" name="Nature">
        <title>Complex archaea that bridge the gap between prokaryotes and eukaryotes.</title>
        <authorList>
            <person name="Spang A."/>
            <person name="Saw J.H."/>
            <person name="Jorgensen S.L."/>
            <person name="Zaremba-Niedzwiedzka K."/>
            <person name="Martijn J."/>
            <person name="Lind A.E."/>
            <person name="van Eijk R."/>
            <person name="Schleper C."/>
            <person name="Guy L."/>
            <person name="Ettema T.J."/>
        </authorList>
    </citation>
    <scope>NUCLEOTIDE SEQUENCE</scope>
</reference>
<comment type="caution">
    <text evidence="1">The sequence shown here is derived from an EMBL/GenBank/DDBJ whole genome shotgun (WGS) entry which is preliminary data.</text>
</comment>
<proteinExistence type="predicted"/>
<gene>
    <name evidence="1" type="ORF">LCGC14_2234610</name>
</gene>
<sequence>MSDHQADQHDAFREQRKSSLYWLRNYQAELATLALLENLLPSFVRRRYRIASLHRLEKRGYLSIEPAQTVTDDLMEANALHADVDKLFGFLLSKCPEDGNGAPEQPTREVAASTGLIRYEFTLAGLPGFEDSLEITIGRLPAGSACHITKVSKGKREVEEFEYKMVCDDDSIPIDDAKEIAANQRHRYG</sequence>
<feature type="non-terminal residue" evidence="1">
    <location>
        <position position="1"/>
    </location>
</feature>
<dbReference type="AlphaFoldDB" id="A0A0F9D6Z6"/>
<organism evidence="1">
    <name type="scientific">marine sediment metagenome</name>
    <dbReference type="NCBI Taxonomy" id="412755"/>
    <lineage>
        <taxon>unclassified sequences</taxon>
        <taxon>metagenomes</taxon>
        <taxon>ecological metagenomes</taxon>
    </lineage>
</organism>